<evidence type="ECO:0000313" key="4">
    <source>
        <dbReference type="Proteomes" id="UP001152797"/>
    </source>
</evidence>
<protein>
    <submittedName>
        <fullName evidence="2">Uncharacterized protein</fullName>
    </submittedName>
</protein>
<feature type="region of interest" description="Disordered" evidence="1">
    <location>
        <begin position="52"/>
        <end position="92"/>
    </location>
</feature>
<dbReference type="AlphaFoldDB" id="A0A9P1FPF5"/>
<organism evidence="2">
    <name type="scientific">Cladocopium goreaui</name>
    <dbReference type="NCBI Taxonomy" id="2562237"/>
    <lineage>
        <taxon>Eukaryota</taxon>
        <taxon>Sar</taxon>
        <taxon>Alveolata</taxon>
        <taxon>Dinophyceae</taxon>
        <taxon>Suessiales</taxon>
        <taxon>Symbiodiniaceae</taxon>
        <taxon>Cladocopium</taxon>
    </lineage>
</organism>
<evidence type="ECO:0000256" key="1">
    <source>
        <dbReference type="SAM" id="MobiDB-lite"/>
    </source>
</evidence>
<dbReference type="EMBL" id="CAMXCT030000914">
    <property type="protein sequence ID" value="CAL4772066.1"/>
    <property type="molecule type" value="Genomic_DNA"/>
</dbReference>
<dbReference type="EMBL" id="CAMXCT010000914">
    <property type="protein sequence ID" value="CAI3984754.1"/>
    <property type="molecule type" value="Genomic_DNA"/>
</dbReference>
<gene>
    <name evidence="2" type="ORF">C1SCF055_LOCUS12273</name>
</gene>
<dbReference type="EMBL" id="CAMXCT020000914">
    <property type="protein sequence ID" value="CAL1138129.1"/>
    <property type="molecule type" value="Genomic_DNA"/>
</dbReference>
<evidence type="ECO:0000313" key="3">
    <source>
        <dbReference type="EMBL" id="CAL4772066.1"/>
    </source>
</evidence>
<reference evidence="2" key="1">
    <citation type="submission" date="2022-10" db="EMBL/GenBank/DDBJ databases">
        <authorList>
            <person name="Chen Y."/>
            <person name="Dougan E. K."/>
            <person name="Chan C."/>
            <person name="Rhodes N."/>
            <person name="Thang M."/>
        </authorList>
    </citation>
    <scope>NUCLEOTIDE SEQUENCE</scope>
</reference>
<dbReference type="Proteomes" id="UP001152797">
    <property type="component" value="Unassembled WGS sequence"/>
</dbReference>
<evidence type="ECO:0000313" key="2">
    <source>
        <dbReference type="EMBL" id="CAI3984754.1"/>
    </source>
</evidence>
<comment type="caution">
    <text evidence="2">The sequence shown here is derived from an EMBL/GenBank/DDBJ whole genome shotgun (WGS) entry which is preliminary data.</text>
</comment>
<keyword evidence="4" id="KW-1185">Reference proteome</keyword>
<accession>A0A9P1FPF5</accession>
<name>A0A9P1FPF5_9DINO</name>
<feature type="compositionally biased region" description="Low complexity" evidence="1">
    <location>
        <begin position="65"/>
        <end position="92"/>
    </location>
</feature>
<reference evidence="3 4" key="2">
    <citation type="submission" date="2024-05" db="EMBL/GenBank/DDBJ databases">
        <authorList>
            <person name="Chen Y."/>
            <person name="Shah S."/>
            <person name="Dougan E. K."/>
            <person name="Thang M."/>
            <person name="Chan C."/>
        </authorList>
    </citation>
    <scope>NUCLEOTIDE SEQUENCE [LARGE SCALE GENOMIC DNA]</scope>
</reference>
<sequence length="154" mass="16441">MTVAASEIRNISAWRLNKTEMKELAERVEKGEDEAVVKKELQTKKAVACEERKKSAAAISAKPGSTGPKASKKTSSSPATQSATAAATPDPTNAGYYALVEADLQTILQEFPGIDQEMPLPLSKSELDGSKTGVQEPFDLSKAQHALGIHGVFR</sequence>
<proteinExistence type="predicted"/>